<dbReference type="EMBL" id="CP019699">
    <property type="protein sequence ID" value="AQS57011.1"/>
    <property type="molecule type" value="Genomic_DNA"/>
</dbReference>
<gene>
    <name evidence="2" type="ORF">B0W44_15895</name>
</gene>
<dbReference type="Proteomes" id="UP000188603">
    <property type="component" value="Chromosome"/>
</dbReference>
<accession>A0A1U9KAI3</accession>
<dbReference type="SMART" id="SM00858">
    <property type="entry name" value="SAF"/>
    <property type="match status" value="1"/>
</dbReference>
<dbReference type="InterPro" id="IPR057736">
    <property type="entry name" value="SAF_PseI/NeuA/NeuB"/>
</dbReference>
<name>A0A1U9KAI3_9BACL</name>
<dbReference type="OrthoDB" id="1716884at2"/>
<dbReference type="InterPro" id="IPR036732">
    <property type="entry name" value="AFP_Neu5c_C_sf"/>
</dbReference>
<dbReference type="SUPFAM" id="SSF51269">
    <property type="entry name" value="AFP III-like domain"/>
    <property type="match status" value="1"/>
</dbReference>
<reference evidence="2 3" key="1">
    <citation type="journal article" date="2015" name="Int. J. Syst. Evol. Microbiol.">
        <title>Novibacillus thermophilus gen. nov., sp. nov., a Gram-staining-negative and moderately thermophilic member of the family Thermoactinomycetaceae.</title>
        <authorList>
            <person name="Yang G."/>
            <person name="Chen J."/>
            <person name="Zhou S."/>
        </authorList>
    </citation>
    <scope>NUCLEOTIDE SEQUENCE [LARGE SCALE GENOMIC DNA]</scope>
    <source>
        <strain evidence="2 3">SG-1</strain>
    </source>
</reference>
<evidence type="ECO:0000313" key="2">
    <source>
        <dbReference type="EMBL" id="AQS57011.1"/>
    </source>
</evidence>
<dbReference type="KEGG" id="ntr:B0W44_15895"/>
<dbReference type="CDD" id="cd11615">
    <property type="entry name" value="SAF_NeuB_like"/>
    <property type="match status" value="1"/>
</dbReference>
<protein>
    <recommendedName>
        <fullName evidence="1">SAF domain-containing protein</fullName>
    </recommendedName>
</protein>
<dbReference type="InterPro" id="IPR013974">
    <property type="entry name" value="SAF"/>
</dbReference>
<dbReference type="AlphaFoldDB" id="A0A1U9KAI3"/>
<sequence>MGKTVKIVLSFLMAVVVAGGYAYYVQASQESDVRIVVAAKDISAGETIEDHHLNQVAVMGEAVQALDPAELLGKSAKKDIKAGEFIIPELVTEITDENTRLYTVDATYTTANGPVIEPGMNVEVWVQATEERPAALVTESTVYSIIGRKNRLNWDRM</sequence>
<evidence type="ECO:0000313" key="3">
    <source>
        <dbReference type="Proteomes" id="UP000188603"/>
    </source>
</evidence>
<keyword evidence="3" id="KW-1185">Reference proteome</keyword>
<dbReference type="RefSeq" id="WP_077720866.1">
    <property type="nucleotide sequence ID" value="NZ_CP019699.1"/>
</dbReference>
<proteinExistence type="predicted"/>
<feature type="domain" description="SAF" evidence="1">
    <location>
        <begin position="33"/>
        <end position="92"/>
    </location>
</feature>
<dbReference type="Pfam" id="PF08666">
    <property type="entry name" value="SAF"/>
    <property type="match status" value="1"/>
</dbReference>
<evidence type="ECO:0000259" key="1">
    <source>
        <dbReference type="SMART" id="SM00858"/>
    </source>
</evidence>
<dbReference type="Gene3D" id="3.90.1210.10">
    <property type="entry name" value="Antifreeze-like/N-acetylneuraminic acid synthase C-terminal domain"/>
    <property type="match status" value="1"/>
</dbReference>
<dbReference type="STRING" id="1471761.B0W44_15895"/>
<organism evidence="2 3">
    <name type="scientific">Novibacillus thermophilus</name>
    <dbReference type="NCBI Taxonomy" id="1471761"/>
    <lineage>
        <taxon>Bacteria</taxon>
        <taxon>Bacillati</taxon>
        <taxon>Bacillota</taxon>
        <taxon>Bacilli</taxon>
        <taxon>Bacillales</taxon>
        <taxon>Thermoactinomycetaceae</taxon>
        <taxon>Novibacillus</taxon>
    </lineage>
</organism>